<comment type="cofactor">
    <cofactor evidence="1">
        <name>Mn(2+)</name>
        <dbReference type="ChEBI" id="CHEBI:29035"/>
    </cofactor>
</comment>
<dbReference type="InterPro" id="IPR014387">
    <property type="entry name" value="CDP_diag_ino_3_P_euk"/>
</dbReference>
<evidence type="ECO:0000256" key="3">
    <source>
        <dbReference type="ARBA" id="ARBA00004141"/>
    </source>
</evidence>
<comment type="similarity">
    <text evidence="4 17 18">Belongs to the CDP-alcohol phosphatidyltransferase class-I family.</text>
</comment>
<dbReference type="InterPro" id="IPR000462">
    <property type="entry name" value="CDP-OH_P_trans"/>
</dbReference>
<keyword evidence="11 19" id="KW-1133">Transmembrane helix</keyword>
<dbReference type="GO" id="GO:0005794">
    <property type="term" value="C:Golgi apparatus"/>
    <property type="evidence" value="ECO:0007669"/>
    <property type="project" value="TreeGrafter"/>
</dbReference>
<keyword evidence="12 17" id="KW-0443">Lipid metabolism</keyword>
<comment type="catalytic activity">
    <reaction evidence="17">
        <text>a CDP-1,2-diacyl-sn-glycerol + myo-inositol = a 1,2-diacyl-sn-glycero-3-phospho-(1D-myo-inositol) + CMP + H(+)</text>
        <dbReference type="Rhea" id="RHEA:11580"/>
        <dbReference type="ChEBI" id="CHEBI:15378"/>
        <dbReference type="ChEBI" id="CHEBI:17268"/>
        <dbReference type="ChEBI" id="CHEBI:57880"/>
        <dbReference type="ChEBI" id="CHEBI:58332"/>
        <dbReference type="ChEBI" id="CHEBI:60377"/>
        <dbReference type="EC" id="2.7.8.11"/>
    </reaction>
</comment>
<organism evidence="20 21">
    <name type="scientific">Jimgerdemannia flammicorona</name>
    <dbReference type="NCBI Taxonomy" id="994334"/>
    <lineage>
        <taxon>Eukaryota</taxon>
        <taxon>Fungi</taxon>
        <taxon>Fungi incertae sedis</taxon>
        <taxon>Mucoromycota</taxon>
        <taxon>Mucoromycotina</taxon>
        <taxon>Endogonomycetes</taxon>
        <taxon>Endogonales</taxon>
        <taxon>Endogonaceae</taxon>
        <taxon>Jimgerdemannia</taxon>
    </lineage>
</organism>
<accession>A0A433DNT9</accession>
<evidence type="ECO:0000256" key="7">
    <source>
        <dbReference type="ARBA" id="ARBA00022679"/>
    </source>
</evidence>
<dbReference type="EC" id="2.7.8.11" evidence="5 17"/>
<dbReference type="GO" id="GO:0016020">
    <property type="term" value="C:membrane"/>
    <property type="evidence" value="ECO:0007669"/>
    <property type="project" value="UniProtKB-SubCell"/>
</dbReference>
<keyword evidence="10" id="KW-0460">Magnesium</keyword>
<protein>
    <recommendedName>
        <fullName evidence="5 17">CDP-diacylglycerol--inositol 3-phosphatidyltransferase</fullName>
        <ecNumber evidence="5 17">2.7.8.11</ecNumber>
    </recommendedName>
</protein>
<dbReference type="EMBL" id="RBNI01000044">
    <property type="protein sequence ID" value="RUP52366.1"/>
    <property type="molecule type" value="Genomic_DNA"/>
</dbReference>
<evidence type="ECO:0000256" key="14">
    <source>
        <dbReference type="ARBA" id="ARBA00023209"/>
    </source>
</evidence>
<evidence type="ECO:0000256" key="4">
    <source>
        <dbReference type="ARBA" id="ARBA00010441"/>
    </source>
</evidence>
<evidence type="ECO:0000256" key="17">
    <source>
        <dbReference type="PIRNR" id="PIRNR000848"/>
    </source>
</evidence>
<comment type="subcellular location">
    <subcellularLocation>
        <location evidence="3">Membrane</location>
        <topology evidence="3">Multi-pass membrane protein</topology>
    </subcellularLocation>
</comment>
<keyword evidence="16 17" id="KW-1208">Phospholipid metabolism</keyword>
<keyword evidence="8 19" id="KW-0812">Transmembrane</keyword>
<dbReference type="PANTHER" id="PTHR15362:SF4">
    <property type="entry name" value="CDP-DIACYLGLYCEROL--INOSITOL 3-PHOSPHATIDYLTRANSFERASE"/>
    <property type="match status" value="1"/>
</dbReference>
<feature type="transmembrane region" description="Helical" evidence="19">
    <location>
        <begin position="162"/>
        <end position="181"/>
    </location>
</feature>
<reference evidence="20 21" key="1">
    <citation type="journal article" date="2018" name="New Phytol.">
        <title>Phylogenomics of Endogonaceae and evolution of mycorrhizas within Mucoromycota.</title>
        <authorList>
            <person name="Chang Y."/>
            <person name="Desiro A."/>
            <person name="Na H."/>
            <person name="Sandor L."/>
            <person name="Lipzen A."/>
            <person name="Clum A."/>
            <person name="Barry K."/>
            <person name="Grigoriev I.V."/>
            <person name="Martin F.M."/>
            <person name="Stajich J.E."/>
            <person name="Smith M.E."/>
            <person name="Bonito G."/>
            <person name="Spatafora J.W."/>
        </authorList>
    </citation>
    <scope>NUCLEOTIDE SEQUENCE [LARGE SCALE GENOMIC DNA]</scope>
    <source>
        <strain evidence="20 21">GMNB39</strain>
    </source>
</reference>
<dbReference type="PIRSF" id="PIRSF000848">
    <property type="entry name" value="CDP_diag_ino_3_P"/>
    <property type="match status" value="1"/>
</dbReference>
<dbReference type="InterPro" id="IPR048254">
    <property type="entry name" value="CDP_ALCOHOL_P_TRANSF_CS"/>
</dbReference>
<dbReference type="InterPro" id="IPR043130">
    <property type="entry name" value="CDP-OH_PTrfase_TM_dom"/>
</dbReference>
<sequence length="240" mass="26867">MAKSKAAQTTTQQSLQSQMDSDTTTDNIFLFVPNLIGYSRILLAGISLYYMPNHPVVCVTLYVISCLLDAVDGHAARALDQCSKFGAVLDMVTDRCTTTCLLCFLASVYPTYAVLFQFLISLDISSHYMHMYSSLTEGAESHKQIKEDSNPFLRAYYKNNNVLFFMCAGNELFFVALYVLATTKPLPVFEYDLRLILATVTFPICAAKQIINVIQFVNASKSLASIDIEDRRAKRALKKE</sequence>
<keyword evidence="14 17" id="KW-0594">Phospholipid biosynthesis</keyword>
<evidence type="ECO:0000256" key="9">
    <source>
        <dbReference type="ARBA" id="ARBA00022723"/>
    </source>
</evidence>
<dbReference type="PANTHER" id="PTHR15362">
    <property type="entry name" value="PHOSPHATIDYLINOSITOL SYNTHASE"/>
    <property type="match status" value="1"/>
</dbReference>
<dbReference type="Pfam" id="PF01066">
    <property type="entry name" value="CDP-OH_P_transf"/>
    <property type="match status" value="1"/>
</dbReference>
<evidence type="ECO:0000256" key="10">
    <source>
        <dbReference type="ARBA" id="ARBA00022842"/>
    </source>
</evidence>
<dbReference type="GO" id="GO:0046872">
    <property type="term" value="F:metal ion binding"/>
    <property type="evidence" value="ECO:0007669"/>
    <property type="project" value="UniProtKB-KW"/>
</dbReference>
<evidence type="ECO:0000256" key="8">
    <source>
        <dbReference type="ARBA" id="ARBA00022692"/>
    </source>
</evidence>
<keyword evidence="21" id="KW-1185">Reference proteome</keyword>
<evidence type="ECO:0000256" key="6">
    <source>
        <dbReference type="ARBA" id="ARBA00022516"/>
    </source>
</evidence>
<evidence type="ECO:0000256" key="18">
    <source>
        <dbReference type="RuleBase" id="RU003750"/>
    </source>
</evidence>
<dbReference type="PROSITE" id="PS00379">
    <property type="entry name" value="CDP_ALCOHOL_P_TRANSF"/>
    <property type="match status" value="1"/>
</dbReference>
<keyword evidence="7 17" id="KW-0808">Transferase</keyword>
<dbReference type="AlphaFoldDB" id="A0A433DNT9"/>
<dbReference type="FunFam" id="1.20.120.1760:FF:000003">
    <property type="entry name" value="CDP-diacylglycerol--inositol 3-phosphatidyltransferase"/>
    <property type="match status" value="1"/>
</dbReference>
<evidence type="ECO:0000256" key="5">
    <source>
        <dbReference type="ARBA" id="ARBA00013212"/>
    </source>
</evidence>
<evidence type="ECO:0000256" key="2">
    <source>
        <dbReference type="ARBA" id="ARBA00001946"/>
    </source>
</evidence>
<evidence type="ECO:0000313" key="21">
    <source>
        <dbReference type="Proteomes" id="UP000268093"/>
    </source>
</evidence>
<evidence type="ECO:0000313" key="20">
    <source>
        <dbReference type="EMBL" id="RUP52366.1"/>
    </source>
</evidence>
<evidence type="ECO:0000256" key="1">
    <source>
        <dbReference type="ARBA" id="ARBA00001936"/>
    </source>
</evidence>
<evidence type="ECO:0000256" key="13">
    <source>
        <dbReference type="ARBA" id="ARBA00023136"/>
    </source>
</evidence>
<comment type="cofactor">
    <cofactor evidence="2">
        <name>Mg(2+)</name>
        <dbReference type="ChEBI" id="CHEBI:18420"/>
    </cofactor>
</comment>
<dbReference type="Gene3D" id="1.20.120.1760">
    <property type="match status" value="1"/>
</dbReference>
<name>A0A433DNT9_9FUNG</name>
<dbReference type="Proteomes" id="UP000268093">
    <property type="component" value="Unassembled WGS sequence"/>
</dbReference>
<evidence type="ECO:0000256" key="19">
    <source>
        <dbReference type="SAM" id="Phobius"/>
    </source>
</evidence>
<keyword evidence="9" id="KW-0479">Metal-binding</keyword>
<keyword evidence="15" id="KW-0464">Manganese</keyword>
<evidence type="ECO:0000256" key="11">
    <source>
        <dbReference type="ARBA" id="ARBA00022989"/>
    </source>
</evidence>
<evidence type="ECO:0000256" key="15">
    <source>
        <dbReference type="ARBA" id="ARBA00023211"/>
    </source>
</evidence>
<keyword evidence="6 17" id="KW-0444">Lipid biosynthesis</keyword>
<dbReference type="GO" id="GO:0003881">
    <property type="term" value="F:CDP-diacylglycerol-inositol 3-phosphatidyltransferase activity"/>
    <property type="evidence" value="ECO:0007669"/>
    <property type="project" value="UniProtKB-UniRule"/>
</dbReference>
<dbReference type="OrthoDB" id="10251079at2759"/>
<dbReference type="GO" id="GO:0006661">
    <property type="term" value="P:phosphatidylinositol biosynthetic process"/>
    <property type="evidence" value="ECO:0007669"/>
    <property type="project" value="TreeGrafter"/>
</dbReference>
<proteinExistence type="inferred from homology"/>
<evidence type="ECO:0000256" key="16">
    <source>
        <dbReference type="ARBA" id="ARBA00023264"/>
    </source>
</evidence>
<gene>
    <name evidence="20" type="ORF">BC936DRAFT_145607</name>
</gene>
<evidence type="ECO:0000256" key="12">
    <source>
        <dbReference type="ARBA" id="ARBA00023098"/>
    </source>
</evidence>
<keyword evidence="13 17" id="KW-0472">Membrane</keyword>
<comment type="caution">
    <text evidence="20">The sequence shown here is derived from an EMBL/GenBank/DDBJ whole genome shotgun (WGS) entry which is preliminary data.</text>
</comment>